<protein>
    <submittedName>
        <fullName evidence="3">Alpha/beta hydrolase</fullName>
    </submittedName>
</protein>
<feature type="domain" description="AB hydrolase-1" evidence="2">
    <location>
        <begin position="38"/>
        <end position="282"/>
    </location>
</feature>
<evidence type="ECO:0000313" key="4">
    <source>
        <dbReference type="Proteomes" id="UP000505210"/>
    </source>
</evidence>
<dbReference type="InterPro" id="IPR000073">
    <property type="entry name" value="AB_hydrolase_1"/>
</dbReference>
<dbReference type="EMBL" id="CP053661">
    <property type="protein sequence ID" value="QKD82471.1"/>
    <property type="molecule type" value="Genomic_DNA"/>
</dbReference>
<keyword evidence="1 3" id="KW-0378">Hydrolase</keyword>
<dbReference type="SUPFAM" id="SSF53474">
    <property type="entry name" value="alpha/beta-Hydrolases"/>
    <property type="match status" value="1"/>
</dbReference>
<dbReference type="InterPro" id="IPR029058">
    <property type="entry name" value="AB_hydrolase_fold"/>
</dbReference>
<dbReference type="KEGG" id="theu:HPC62_10030"/>
<dbReference type="PRINTS" id="PR00111">
    <property type="entry name" value="ABHYDROLASE"/>
</dbReference>
<dbReference type="Gene3D" id="3.40.50.1820">
    <property type="entry name" value="alpha/beta hydrolase"/>
    <property type="match status" value="1"/>
</dbReference>
<dbReference type="AlphaFoldDB" id="A0A6M8BFT8"/>
<keyword evidence="4" id="KW-1185">Reference proteome</keyword>
<reference evidence="3 4" key="1">
    <citation type="submission" date="2020-05" db="EMBL/GenBank/DDBJ databases">
        <title>Complete genome sequence of of a novel Thermoleptolyngbya strain isolated from hot springs of Ganzi, Sichuan China.</title>
        <authorList>
            <person name="Tang J."/>
            <person name="Daroch M."/>
            <person name="Li L."/>
            <person name="Waleron K."/>
            <person name="Waleron M."/>
            <person name="Waleron M."/>
        </authorList>
    </citation>
    <scope>NUCLEOTIDE SEQUENCE [LARGE SCALE GENOMIC DNA]</scope>
    <source>
        <strain evidence="3 4">PKUAC-SCTA183</strain>
    </source>
</reference>
<dbReference type="Proteomes" id="UP000505210">
    <property type="component" value="Chromosome"/>
</dbReference>
<gene>
    <name evidence="3" type="ORF">HPC62_10030</name>
</gene>
<sequence>MTLDFSSPRSPETNGWQHCFIETNRIRLHCVTQGEGELVVLLHGFPEFWYSWRHQIPALAKHFKVVVPDLRGYNDSDKPSAGYDLDTLSADIQGIIENLGYLKAHIVGHDWGGAIAWHLAQTVPQRLHRLAILNAPHPHRLMQEMSSNLDQLRRSWYMLAFQVPGLPEWLIRQNLRNFVTTAMQEFCIRKGAFSRRDMDIYQAALEKPGVLTAAINYYRQLLSPRRLMREWGRSPLPVTVPTLVLWGEDDHFLGQSLLENLDALVKAPLRLTRIADCGHWIQQEVPQTVNRELLNFLRQPYPA</sequence>
<name>A0A6M8BFT8_9CYAN</name>
<dbReference type="RefSeq" id="WP_172355300.1">
    <property type="nucleotide sequence ID" value="NZ_CP053661.1"/>
</dbReference>
<dbReference type="Pfam" id="PF00561">
    <property type="entry name" value="Abhydrolase_1"/>
    <property type="match status" value="1"/>
</dbReference>
<evidence type="ECO:0000256" key="1">
    <source>
        <dbReference type="ARBA" id="ARBA00022801"/>
    </source>
</evidence>
<evidence type="ECO:0000313" key="3">
    <source>
        <dbReference type="EMBL" id="QKD82471.1"/>
    </source>
</evidence>
<organism evidence="3 4">
    <name type="scientific">Thermoleptolyngbya sichuanensis A183</name>
    <dbReference type="NCBI Taxonomy" id="2737172"/>
    <lineage>
        <taxon>Bacteria</taxon>
        <taxon>Bacillati</taxon>
        <taxon>Cyanobacteriota</taxon>
        <taxon>Cyanophyceae</taxon>
        <taxon>Oculatellales</taxon>
        <taxon>Oculatellaceae</taxon>
        <taxon>Thermoleptolyngbya</taxon>
        <taxon>Thermoleptolyngbya sichuanensis</taxon>
    </lineage>
</organism>
<dbReference type="PRINTS" id="PR00412">
    <property type="entry name" value="EPOXHYDRLASE"/>
</dbReference>
<evidence type="ECO:0000259" key="2">
    <source>
        <dbReference type="Pfam" id="PF00561"/>
    </source>
</evidence>
<accession>A0A6M8BFT8</accession>
<dbReference type="PANTHER" id="PTHR43329">
    <property type="entry name" value="EPOXIDE HYDROLASE"/>
    <property type="match status" value="1"/>
</dbReference>
<dbReference type="InterPro" id="IPR000639">
    <property type="entry name" value="Epox_hydrolase-like"/>
</dbReference>
<proteinExistence type="predicted"/>
<dbReference type="GO" id="GO:0016787">
    <property type="term" value="F:hydrolase activity"/>
    <property type="evidence" value="ECO:0007669"/>
    <property type="project" value="UniProtKB-KW"/>
</dbReference>